<feature type="transmembrane region" description="Helical" evidence="1">
    <location>
        <begin position="232"/>
        <end position="254"/>
    </location>
</feature>
<feature type="transmembrane region" description="Helical" evidence="1">
    <location>
        <begin position="12"/>
        <end position="39"/>
    </location>
</feature>
<dbReference type="EMBL" id="JACHCC010000001">
    <property type="protein sequence ID" value="MBB6498322.1"/>
    <property type="molecule type" value="Genomic_DNA"/>
</dbReference>
<keyword evidence="1" id="KW-1133">Transmembrane helix</keyword>
<dbReference type="InterPro" id="IPR052173">
    <property type="entry name" value="Beta-lactam_resp_regulator"/>
</dbReference>
<evidence type="ECO:0000259" key="2">
    <source>
        <dbReference type="Pfam" id="PF05569"/>
    </source>
</evidence>
<feature type="domain" description="Peptidase M56" evidence="2">
    <location>
        <begin position="46"/>
        <end position="313"/>
    </location>
</feature>
<dbReference type="PANTHER" id="PTHR34978:SF3">
    <property type="entry name" value="SLR0241 PROTEIN"/>
    <property type="match status" value="1"/>
</dbReference>
<comment type="caution">
    <text evidence="3">The sequence shown here is derived from an EMBL/GenBank/DDBJ whole genome shotgun (WGS) entry which is preliminary data.</text>
</comment>
<protein>
    <submittedName>
        <fullName evidence="3">Beta-lactamase regulating signal transducer with metallopeptidase domain</fullName>
    </submittedName>
</protein>
<dbReference type="PANTHER" id="PTHR34978">
    <property type="entry name" value="POSSIBLE SENSOR-TRANSDUCER PROTEIN BLAR"/>
    <property type="match status" value="1"/>
</dbReference>
<organism evidence="3 4">
    <name type="scientific">Pedobacter cryoconitis</name>
    <dbReference type="NCBI Taxonomy" id="188932"/>
    <lineage>
        <taxon>Bacteria</taxon>
        <taxon>Pseudomonadati</taxon>
        <taxon>Bacteroidota</taxon>
        <taxon>Sphingobacteriia</taxon>
        <taxon>Sphingobacteriales</taxon>
        <taxon>Sphingobacteriaceae</taxon>
        <taxon>Pedobacter</taxon>
    </lineage>
</organism>
<proteinExistence type="predicted"/>
<sequence>MEFQFINLLPSNWVHALGITLFHSLWVGTILALVTSLIIVSTRKSTASTRYNLLTGVLGLFVVAMVFIFCQALNHQAIERINTFQLNAPQVTGAVADSPLPETVNTVVFNKMSSLMYLWNSYAAQIVLVWFLIICAKAIQLMAGLHTVYYLKNTSVFSAGSVWEDKVNELSAKLGITQSIKLLQSGIAKVPMVAGHLKPIILIPLGMLNGLTTTEVEAILCHELAHVKRRDYLINILQSLIEIIFFFNPAVLWVSRLIKEERENCCDDLALSCTSNKKEYIKALISCQEFQFNVPEYAMGIKGKRSQLLERVSRMVFNQSSSLNKMEKTILTLVLISTLIFTAAFTNITKPAKAIQKVVSKIQADAVQDTTKRKKQVRVIERKVSVDKAGGKTVSASEEHHTVSEINEIKQADQDAAKEAAAIYNKEVVDYQKAAARYDKAAKQYAVDMKKYARDVAANGKVKAPKAPEFTAVMPEAPKAPDAPMSVPVPVNLRIATPVVPATPVPPLPPVEPVDRKRNNKRTIVNDEITGARKVVTITTDRSGDMSDETDDINRQLLQDGVIRQTKKLNYKLTERELVVNGVKQSAGLHQQYAARYLKGTNSSLAYSFDENPKH</sequence>
<feature type="transmembrane region" description="Helical" evidence="1">
    <location>
        <begin position="51"/>
        <end position="74"/>
    </location>
</feature>
<dbReference type="Proteomes" id="UP000521017">
    <property type="component" value="Unassembled WGS sequence"/>
</dbReference>
<dbReference type="RefSeq" id="WP_184622307.1">
    <property type="nucleotide sequence ID" value="NZ_JACHCC010000001.1"/>
</dbReference>
<evidence type="ECO:0000256" key="1">
    <source>
        <dbReference type="SAM" id="Phobius"/>
    </source>
</evidence>
<keyword evidence="1" id="KW-0812">Transmembrane</keyword>
<accession>A0A7X0J0P9</accession>
<dbReference type="Pfam" id="PF05569">
    <property type="entry name" value="Peptidase_M56"/>
    <property type="match status" value="1"/>
</dbReference>
<dbReference type="InterPro" id="IPR008756">
    <property type="entry name" value="Peptidase_M56"/>
</dbReference>
<gene>
    <name evidence="3" type="ORF">HDF25_000446</name>
</gene>
<dbReference type="AlphaFoldDB" id="A0A7X0J0P9"/>
<reference evidence="3 4" key="1">
    <citation type="submission" date="2020-08" db="EMBL/GenBank/DDBJ databases">
        <title>Genomic Encyclopedia of Type Strains, Phase IV (KMG-V): Genome sequencing to study the core and pangenomes of soil and plant-associated prokaryotes.</title>
        <authorList>
            <person name="Whitman W."/>
        </authorList>
    </citation>
    <scope>NUCLEOTIDE SEQUENCE [LARGE SCALE GENOMIC DNA]</scope>
    <source>
        <strain evidence="3 4">M2T3</strain>
    </source>
</reference>
<keyword evidence="1" id="KW-0472">Membrane</keyword>
<dbReference type="Gene3D" id="3.30.2010.10">
    <property type="entry name" value="Metalloproteases ('zincins'), catalytic domain"/>
    <property type="match status" value="1"/>
</dbReference>
<evidence type="ECO:0000313" key="4">
    <source>
        <dbReference type="Proteomes" id="UP000521017"/>
    </source>
</evidence>
<evidence type="ECO:0000313" key="3">
    <source>
        <dbReference type="EMBL" id="MBB6498322.1"/>
    </source>
</evidence>
<name>A0A7X0J0P9_9SPHI</name>
<dbReference type="CDD" id="cd07341">
    <property type="entry name" value="M56_BlaR1_MecR1_like"/>
    <property type="match status" value="1"/>
</dbReference>
<feature type="transmembrane region" description="Helical" evidence="1">
    <location>
        <begin position="122"/>
        <end position="143"/>
    </location>
</feature>